<evidence type="ECO:0000313" key="7">
    <source>
        <dbReference type="Proteomes" id="UP000190135"/>
    </source>
</evidence>
<accession>A0A1T4RS66</accession>
<organism evidence="6 7">
    <name type="scientific">Consotaella salsifontis</name>
    <dbReference type="NCBI Taxonomy" id="1365950"/>
    <lineage>
        <taxon>Bacteria</taxon>
        <taxon>Pseudomonadati</taxon>
        <taxon>Pseudomonadota</taxon>
        <taxon>Alphaproteobacteria</taxon>
        <taxon>Hyphomicrobiales</taxon>
        <taxon>Aurantimonadaceae</taxon>
        <taxon>Consotaella</taxon>
    </lineage>
</organism>
<keyword evidence="2 5" id="KW-0812">Transmembrane</keyword>
<evidence type="ECO:0000256" key="5">
    <source>
        <dbReference type="SAM" id="Phobius"/>
    </source>
</evidence>
<keyword evidence="4 5" id="KW-0472">Membrane</keyword>
<dbReference type="GO" id="GO:0006457">
    <property type="term" value="P:protein folding"/>
    <property type="evidence" value="ECO:0007669"/>
    <property type="project" value="InterPro"/>
</dbReference>
<sequence>MASILSRPLGIRQTGAAAILLLGSAATITAAQLFEHVGGYLPCELCLLQRWPYYISVPLALIALVTAMGRMPAVLPRALLTLIGLLMLFGLGTAVYHAGVEWHFWAGPTACTTGAETDMSGDLLATMDAVKPVACDQASWRFLGLSFAGWNVLASAFFALVAFRGAFGRPDRV</sequence>
<dbReference type="GO" id="GO:0016020">
    <property type="term" value="C:membrane"/>
    <property type="evidence" value="ECO:0007669"/>
    <property type="project" value="UniProtKB-SubCell"/>
</dbReference>
<dbReference type="AlphaFoldDB" id="A0A1T4RS66"/>
<dbReference type="InterPro" id="IPR024199">
    <property type="entry name" value="Uncharacterised_DsbB"/>
</dbReference>
<dbReference type="EMBL" id="FUXL01000007">
    <property type="protein sequence ID" value="SKA18855.1"/>
    <property type="molecule type" value="Genomic_DNA"/>
</dbReference>
<proteinExistence type="predicted"/>
<dbReference type="PIRSF" id="PIRSF033913">
    <property type="entry name" value="S-S_format_DsbB"/>
    <property type="match status" value="1"/>
</dbReference>
<dbReference type="Gene3D" id="1.20.1550.10">
    <property type="entry name" value="DsbB-like"/>
    <property type="match status" value="1"/>
</dbReference>
<dbReference type="GO" id="GO:0015035">
    <property type="term" value="F:protein-disulfide reductase activity"/>
    <property type="evidence" value="ECO:0007669"/>
    <property type="project" value="InterPro"/>
</dbReference>
<reference evidence="6 7" key="1">
    <citation type="submission" date="2017-02" db="EMBL/GenBank/DDBJ databases">
        <authorList>
            <person name="Peterson S.W."/>
        </authorList>
    </citation>
    <scope>NUCLEOTIDE SEQUENCE [LARGE SCALE GENOMIC DNA]</scope>
    <source>
        <strain evidence="6 7">USBA 369</strain>
    </source>
</reference>
<evidence type="ECO:0000256" key="2">
    <source>
        <dbReference type="ARBA" id="ARBA00022692"/>
    </source>
</evidence>
<protein>
    <submittedName>
        <fullName evidence="6">Disulfide bond formation protein DsbB</fullName>
    </submittedName>
</protein>
<feature type="transmembrane region" description="Helical" evidence="5">
    <location>
        <begin position="78"/>
        <end position="98"/>
    </location>
</feature>
<dbReference type="STRING" id="1365950.SAMN05428963_107227"/>
<dbReference type="Proteomes" id="UP000190135">
    <property type="component" value="Unassembled WGS sequence"/>
</dbReference>
<name>A0A1T4RS66_9HYPH</name>
<evidence type="ECO:0000256" key="3">
    <source>
        <dbReference type="ARBA" id="ARBA00022989"/>
    </source>
</evidence>
<keyword evidence="7" id="KW-1185">Reference proteome</keyword>
<dbReference type="OrthoDB" id="9808637at2"/>
<evidence type="ECO:0000313" key="6">
    <source>
        <dbReference type="EMBL" id="SKA18855.1"/>
    </source>
</evidence>
<dbReference type="InterPro" id="IPR023380">
    <property type="entry name" value="DsbB-like_sf"/>
</dbReference>
<gene>
    <name evidence="6" type="ORF">SAMN05428963_107227</name>
</gene>
<feature type="transmembrane region" description="Helical" evidence="5">
    <location>
        <begin position="54"/>
        <end position="71"/>
    </location>
</feature>
<dbReference type="SUPFAM" id="SSF158442">
    <property type="entry name" value="DsbB-like"/>
    <property type="match status" value="1"/>
</dbReference>
<dbReference type="InterPro" id="IPR003752">
    <property type="entry name" value="DiS_bond_form_DsbB/BdbC"/>
</dbReference>
<evidence type="ECO:0000256" key="4">
    <source>
        <dbReference type="ARBA" id="ARBA00023136"/>
    </source>
</evidence>
<keyword evidence="3 5" id="KW-1133">Transmembrane helix</keyword>
<dbReference type="Pfam" id="PF02600">
    <property type="entry name" value="DsbB"/>
    <property type="match status" value="1"/>
</dbReference>
<comment type="subcellular location">
    <subcellularLocation>
        <location evidence="1">Membrane</location>
        <topology evidence="1">Multi-pass membrane protein</topology>
    </subcellularLocation>
</comment>
<feature type="transmembrane region" description="Helical" evidence="5">
    <location>
        <begin position="147"/>
        <end position="167"/>
    </location>
</feature>
<dbReference type="RefSeq" id="WP_078708715.1">
    <property type="nucleotide sequence ID" value="NZ_FUXL01000007.1"/>
</dbReference>
<evidence type="ECO:0000256" key="1">
    <source>
        <dbReference type="ARBA" id="ARBA00004141"/>
    </source>
</evidence>